<name>A0ABR4QHX3_9CEST</name>
<sequence length="89" mass="10701">MFVTFFAKLSFVPLVERTEQGLAVGPMRRFDAQFFLSTVSQLEAQIWKSRITWCESFRQDYQPPFQKPHLKTKKRRKRRHMDLVLTEAH</sequence>
<protein>
    <submittedName>
        <fullName evidence="2">Uncharacterized protein</fullName>
    </submittedName>
</protein>
<reference evidence="2 3" key="1">
    <citation type="journal article" date="2022" name="Front. Cell. Infect. Microbiol.">
        <title>The Genomes of Two Strains of Taenia crassiceps the Animal Model for the Study of Human Cysticercosis.</title>
        <authorList>
            <person name="Bobes R.J."/>
            <person name="Estrada K."/>
            <person name="Rios-Valencia D.G."/>
            <person name="Calderon-Gallegos A."/>
            <person name="de la Torre P."/>
            <person name="Carrero J.C."/>
            <person name="Sanchez-Flores A."/>
            <person name="Laclette J.P."/>
        </authorList>
    </citation>
    <scope>NUCLEOTIDE SEQUENCE [LARGE SCALE GENOMIC DNA]</scope>
    <source>
        <strain evidence="2">WFUcys</strain>
    </source>
</reference>
<evidence type="ECO:0000313" key="2">
    <source>
        <dbReference type="EMBL" id="KAL5108923.1"/>
    </source>
</evidence>
<comment type="caution">
    <text evidence="2">The sequence shown here is derived from an EMBL/GenBank/DDBJ whole genome shotgun (WGS) entry which is preliminary data.</text>
</comment>
<feature type="compositionally biased region" description="Basic residues" evidence="1">
    <location>
        <begin position="68"/>
        <end position="80"/>
    </location>
</feature>
<proteinExistence type="predicted"/>
<accession>A0ABR4QHX3</accession>
<evidence type="ECO:0000313" key="3">
    <source>
        <dbReference type="Proteomes" id="UP001651158"/>
    </source>
</evidence>
<feature type="region of interest" description="Disordered" evidence="1">
    <location>
        <begin position="65"/>
        <end position="89"/>
    </location>
</feature>
<dbReference type="EMBL" id="JAKROA010000003">
    <property type="protein sequence ID" value="KAL5108923.1"/>
    <property type="molecule type" value="Genomic_DNA"/>
</dbReference>
<evidence type="ECO:0000256" key="1">
    <source>
        <dbReference type="SAM" id="MobiDB-lite"/>
    </source>
</evidence>
<gene>
    <name evidence="2" type="ORF">TcWFU_005141</name>
</gene>
<keyword evidence="3" id="KW-1185">Reference proteome</keyword>
<organism evidence="2 3">
    <name type="scientific">Taenia crassiceps</name>
    <dbReference type="NCBI Taxonomy" id="6207"/>
    <lineage>
        <taxon>Eukaryota</taxon>
        <taxon>Metazoa</taxon>
        <taxon>Spiralia</taxon>
        <taxon>Lophotrochozoa</taxon>
        <taxon>Platyhelminthes</taxon>
        <taxon>Cestoda</taxon>
        <taxon>Eucestoda</taxon>
        <taxon>Cyclophyllidea</taxon>
        <taxon>Taeniidae</taxon>
        <taxon>Taenia</taxon>
    </lineage>
</organism>
<dbReference type="Proteomes" id="UP001651158">
    <property type="component" value="Unassembled WGS sequence"/>
</dbReference>